<dbReference type="GO" id="GO:0004175">
    <property type="term" value="F:endopeptidase activity"/>
    <property type="evidence" value="ECO:0007669"/>
    <property type="project" value="UniProtKB-ARBA"/>
</dbReference>
<dbReference type="EMBL" id="SZZH01000007">
    <property type="protein sequence ID" value="TKV56380.1"/>
    <property type="molecule type" value="Genomic_DNA"/>
</dbReference>
<dbReference type="AlphaFoldDB" id="A0A4U6Q922"/>
<name>A0A4U6Q922_9ACTN</name>
<organism evidence="3 4">
    <name type="scientific">Nakamurella flava</name>
    <dbReference type="NCBI Taxonomy" id="2576308"/>
    <lineage>
        <taxon>Bacteria</taxon>
        <taxon>Bacillati</taxon>
        <taxon>Actinomycetota</taxon>
        <taxon>Actinomycetes</taxon>
        <taxon>Nakamurellales</taxon>
        <taxon>Nakamurellaceae</taxon>
        <taxon>Nakamurella</taxon>
    </lineage>
</organism>
<keyword evidence="3" id="KW-0645">Protease</keyword>
<proteinExistence type="predicted"/>
<reference evidence="3 4" key="1">
    <citation type="submission" date="2019-05" db="EMBL/GenBank/DDBJ databases">
        <title>Nakamurella sp. N5BH11, whole genome shotgun sequence.</title>
        <authorList>
            <person name="Tuo L."/>
        </authorList>
    </citation>
    <scope>NUCLEOTIDE SEQUENCE [LARGE SCALE GENOMIC DNA]</scope>
    <source>
        <strain evidence="3 4">N5BH11</strain>
    </source>
</reference>
<accession>A0A4U6Q922</accession>
<dbReference type="PANTHER" id="PTHR39430">
    <property type="entry name" value="MEMBRANE-ASSOCIATED PROTEASE-RELATED"/>
    <property type="match status" value="1"/>
</dbReference>
<dbReference type="GO" id="GO:0008237">
    <property type="term" value="F:metallopeptidase activity"/>
    <property type="evidence" value="ECO:0007669"/>
    <property type="project" value="UniProtKB-KW"/>
</dbReference>
<evidence type="ECO:0000256" key="1">
    <source>
        <dbReference type="SAM" id="Phobius"/>
    </source>
</evidence>
<feature type="transmembrane region" description="Helical" evidence="1">
    <location>
        <begin position="24"/>
        <end position="43"/>
    </location>
</feature>
<keyword evidence="1" id="KW-0472">Membrane</keyword>
<keyword evidence="4" id="KW-1185">Reference proteome</keyword>
<dbReference type="GO" id="GO:0080120">
    <property type="term" value="P:CAAX-box protein maturation"/>
    <property type="evidence" value="ECO:0007669"/>
    <property type="project" value="UniProtKB-ARBA"/>
</dbReference>
<keyword evidence="1" id="KW-0812">Transmembrane</keyword>
<evidence type="ECO:0000313" key="3">
    <source>
        <dbReference type="EMBL" id="TKV56380.1"/>
    </source>
</evidence>
<dbReference type="OrthoDB" id="193898at2"/>
<feature type="transmembrane region" description="Helical" evidence="1">
    <location>
        <begin position="49"/>
        <end position="66"/>
    </location>
</feature>
<feature type="transmembrane region" description="Helical" evidence="1">
    <location>
        <begin position="115"/>
        <end position="137"/>
    </location>
</feature>
<dbReference type="Pfam" id="PF02517">
    <property type="entry name" value="Rce1-like"/>
    <property type="match status" value="1"/>
</dbReference>
<dbReference type="Proteomes" id="UP000306985">
    <property type="component" value="Unassembled WGS sequence"/>
</dbReference>
<feature type="transmembrane region" description="Helical" evidence="1">
    <location>
        <begin position="149"/>
        <end position="172"/>
    </location>
</feature>
<comment type="caution">
    <text evidence="3">The sequence shown here is derived from an EMBL/GenBank/DDBJ whole genome shotgun (WGS) entry which is preliminary data.</text>
</comment>
<dbReference type="GO" id="GO:0006508">
    <property type="term" value="P:proteolysis"/>
    <property type="evidence" value="ECO:0007669"/>
    <property type="project" value="UniProtKB-KW"/>
</dbReference>
<dbReference type="PANTHER" id="PTHR39430:SF1">
    <property type="entry name" value="PROTEASE"/>
    <property type="match status" value="1"/>
</dbReference>
<gene>
    <name evidence="3" type="ORF">FDO65_20700</name>
</gene>
<keyword evidence="3" id="KW-0482">Metalloprotease</keyword>
<protein>
    <submittedName>
        <fullName evidence="3">CPBP family intramembrane metalloprotease</fullName>
    </submittedName>
</protein>
<keyword evidence="3" id="KW-0378">Hydrolase</keyword>
<feature type="transmembrane region" description="Helical" evidence="1">
    <location>
        <begin position="87"/>
        <end position="109"/>
    </location>
</feature>
<dbReference type="InterPro" id="IPR003675">
    <property type="entry name" value="Rce1/LyrA-like_dom"/>
</dbReference>
<keyword evidence="1" id="KW-1133">Transmembrane helix</keyword>
<feature type="transmembrane region" description="Helical" evidence="1">
    <location>
        <begin position="205"/>
        <end position="224"/>
    </location>
</feature>
<evidence type="ECO:0000259" key="2">
    <source>
        <dbReference type="Pfam" id="PF02517"/>
    </source>
</evidence>
<feature type="domain" description="CAAX prenyl protease 2/Lysostaphin resistance protein A-like" evidence="2">
    <location>
        <begin position="123"/>
        <end position="216"/>
    </location>
</feature>
<evidence type="ECO:0000313" key="4">
    <source>
        <dbReference type="Proteomes" id="UP000306985"/>
    </source>
</evidence>
<feature type="transmembrane region" description="Helical" evidence="1">
    <location>
        <begin position="252"/>
        <end position="271"/>
    </location>
</feature>
<feature type="transmembrane region" description="Helical" evidence="1">
    <location>
        <begin position="178"/>
        <end position="198"/>
    </location>
</feature>
<sequence>MVVPSQAAAPTAQRPPRRVVSSPWCWGIVGMVVCIALIVAYGFIPGPVWIGALVVIALAVVIYLAIMRGWARRVPIELTGPGAARELVSGMALGAVVLFAGWLLVAALGGYSIEWAGASVVPVVWAALVSAAVPAVVEEMAFRGFALQATERIAGTWAAIIVSAVLFGALHINNPGASIWTSTAIAIEAGLLLGAAYAWRRDLRFVIGVHFAWNTVEGLVGVNVSGTTEDGLWQTTAHGSDLMTGGSFGLEASLPLLLLTLIPTTLMLIAAHRRGNLRGPLRPGADFAA</sequence>